<dbReference type="Proteomes" id="UP000063718">
    <property type="component" value="Unassembled WGS sequence"/>
</dbReference>
<evidence type="ECO:0000259" key="1">
    <source>
        <dbReference type="Pfam" id="PF01909"/>
    </source>
</evidence>
<feature type="domain" description="Polymerase nucleotidyl transferase" evidence="1">
    <location>
        <begin position="12"/>
        <end position="73"/>
    </location>
</feature>
<dbReference type="InterPro" id="IPR002934">
    <property type="entry name" value="Polymerase_NTP_transf_dom"/>
</dbReference>
<sequence>MDKERPDIQAIIEQFADALKNQGIQIDRIILFGSQARGDAREDSDIDLLVVSSDFAQMPLYRRYEVLGKALARVMQPIEPLACTPEEVQVEKLSKASFLYDVLARQKTVEYRL</sequence>
<dbReference type="InterPro" id="IPR043519">
    <property type="entry name" value="NT_sf"/>
</dbReference>
<keyword evidence="2" id="KW-0808">Transferase</keyword>
<dbReference type="AlphaFoldDB" id="A0A0S6UDK9"/>
<dbReference type="PANTHER" id="PTHR43449:SF1">
    <property type="entry name" value="POLYMERASE BETA NUCLEOTIDYLTRANSFERASE DOMAIN-CONTAINING PROTEIN"/>
    <property type="match status" value="1"/>
</dbReference>
<protein>
    <submittedName>
        <fullName evidence="2">Predicted nucleotidyltransferases</fullName>
    </submittedName>
</protein>
<dbReference type="EMBL" id="DF238840">
    <property type="protein sequence ID" value="GAF27185.1"/>
    <property type="molecule type" value="Genomic_DNA"/>
</dbReference>
<dbReference type="SUPFAM" id="SSF81301">
    <property type="entry name" value="Nucleotidyltransferase"/>
    <property type="match status" value="1"/>
</dbReference>
<name>A0A0S6UDK9_NEOTH</name>
<gene>
    <name evidence="2" type="ORF">MTY_2526</name>
</gene>
<dbReference type="PANTHER" id="PTHR43449">
    <property type="entry name" value="NUCLEOTIDYLTRANSFERASE"/>
    <property type="match status" value="1"/>
</dbReference>
<dbReference type="Pfam" id="PF01909">
    <property type="entry name" value="NTP_transf_2"/>
    <property type="match status" value="1"/>
</dbReference>
<dbReference type="RefSeq" id="WP_025774920.1">
    <property type="nucleotide sequence ID" value="NZ_DF238840.1"/>
</dbReference>
<dbReference type="CDD" id="cd05403">
    <property type="entry name" value="NT_KNTase_like"/>
    <property type="match status" value="1"/>
</dbReference>
<proteinExistence type="predicted"/>
<accession>A0A0S6UDK9</accession>
<organism evidence="2">
    <name type="scientific">Moorella thermoacetica Y72</name>
    <dbReference type="NCBI Taxonomy" id="1325331"/>
    <lineage>
        <taxon>Bacteria</taxon>
        <taxon>Bacillati</taxon>
        <taxon>Bacillota</taxon>
        <taxon>Clostridia</taxon>
        <taxon>Neomoorellales</taxon>
        <taxon>Neomoorellaceae</taxon>
        <taxon>Neomoorella</taxon>
    </lineage>
</organism>
<dbReference type="Gene3D" id="3.30.460.10">
    <property type="entry name" value="Beta Polymerase, domain 2"/>
    <property type="match status" value="1"/>
</dbReference>
<evidence type="ECO:0000313" key="2">
    <source>
        <dbReference type="EMBL" id="GAF27185.1"/>
    </source>
</evidence>
<reference evidence="2" key="1">
    <citation type="journal article" date="2014" name="Gene">
        <title>Genome-guided analysis of transformation efficiency and carbon dioxide assimilation by Moorella thermoacetica Y72.</title>
        <authorList>
            <person name="Tsukahara K."/>
            <person name="Kita A."/>
            <person name="Nakashimada Y."/>
            <person name="Hoshino T."/>
            <person name="Murakami K."/>
        </authorList>
    </citation>
    <scope>NUCLEOTIDE SEQUENCE [LARGE SCALE GENOMIC DNA]</scope>
    <source>
        <strain evidence="2">Y72</strain>
    </source>
</reference>
<dbReference type="GO" id="GO:0016779">
    <property type="term" value="F:nucleotidyltransferase activity"/>
    <property type="evidence" value="ECO:0007669"/>
    <property type="project" value="InterPro"/>
</dbReference>